<protein>
    <submittedName>
        <fullName evidence="1">Uncharacterized protein</fullName>
    </submittedName>
</protein>
<dbReference type="Proteomes" id="UP000012101">
    <property type="component" value="Unassembled WGS sequence"/>
</dbReference>
<name>M6FNH2_9LEPT</name>
<evidence type="ECO:0000313" key="1">
    <source>
        <dbReference type="EMBL" id="EMM74343.1"/>
    </source>
</evidence>
<accession>M6FNH2</accession>
<organism evidence="1 2">
    <name type="scientific">Leptospira weilii str. 2006001855</name>
    <dbReference type="NCBI Taxonomy" id="996804"/>
    <lineage>
        <taxon>Bacteria</taxon>
        <taxon>Pseudomonadati</taxon>
        <taxon>Spirochaetota</taxon>
        <taxon>Spirochaetia</taxon>
        <taxon>Leptospirales</taxon>
        <taxon>Leptospiraceae</taxon>
        <taxon>Leptospira</taxon>
    </lineage>
</organism>
<comment type="caution">
    <text evidence="1">The sequence shown here is derived from an EMBL/GenBank/DDBJ whole genome shotgun (WGS) entry which is preliminary data.</text>
</comment>
<dbReference type="EMBL" id="AFJM02000013">
    <property type="protein sequence ID" value="EMM74343.1"/>
    <property type="molecule type" value="Genomic_DNA"/>
</dbReference>
<sequence>MVSFALFWVMEKRSMSKDMFLSLKDKILMEKSLIFLIFFSSKVIFLFKKFSHANSHSVLYQIEKETDKDSKPNYEIEANRNN</sequence>
<reference evidence="1 2" key="1">
    <citation type="submission" date="2013-01" db="EMBL/GenBank/DDBJ databases">
        <authorList>
            <person name="Harkins D.M."/>
            <person name="Durkin A.S."/>
            <person name="Brinkac L.M."/>
            <person name="Haft D.H."/>
            <person name="Selengut J.D."/>
            <person name="Sanka R."/>
            <person name="DePew J."/>
            <person name="Purushe J."/>
            <person name="Hospenthal D.R."/>
            <person name="Murray C.K."/>
            <person name="Pimentel G."/>
            <person name="Wasfy M."/>
            <person name="Vinetz J.M."/>
            <person name="Sutton G.G."/>
            <person name="Nierman W.C."/>
            <person name="Fouts D.E."/>
        </authorList>
    </citation>
    <scope>NUCLEOTIDE SEQUENCE [LARGE SCALE GENOMIC DNA]</scope>
    <source>
        <strain evidence="1 2">2006001855</strain>
    </source>
</reference>
<gene>
    <name evidence="1" type="ORF">LEP1GSC038_4786</name>
</gene>
<proteinExistence type="predicted"/>
<evidence type="ECO:0000313" key="2">
    <source>
        <dbReference type="Proteomes" id="UP000012101"/>
    </source>
</evidence>
<dbReference type="AlphaFoldDB" id="M6FNH2"/>